<evidence type="ECO:0000256" key="8">
    <source>
        <dbReference type="SAM" id="Phobius"/>
    </source>
</evidence>
<gene>
    <name evidence="9" type="ORF">COCHEDRAFT_1109816</name>
</gene>
<accession>M2U3R6</accession>
<comment type="subcellular location">
    <subcellularLocation>
        <location evidence="1">Membrane</location>
        <topology evidence="1">Multi-pass membrane protein</topology>
    </subcellularLocation>
</comment>
<keyword evidence="3 8" id="KW-1133">Transmembrane helix</keyword>
<dbReference type="STRING" id="701091.M2U3R6"/>
<feature type="transmembrane region" description="Helical" evidence="8">
    <location>
        <begin position="32"/>
        <end position="54"/>
    </location>
</feature>
<protein>
    <submittedName>
        <fullName evidence="9">Uncharacterized protein</fullName>
    </submittedName>
</protein>
<keyword evidence="2 8" id="KW-0812">Transmembrane</keyword>
<feature type="transmembrane region" description="Helical" evidence="8">
    <location>
        <begin position="66"/>
        <end position="88"/>
    </location>
</feature>
<reference evidence="10" key="2">
    <citation type="journal article" date="2013" name="PLoS Genet.">
        <title>Comparative genome structure, secondary metabolite, and effector coding capacity across Cochliobolus pathogens.</title>
        <authorList>
            <person name="Condon B.J."/>
            <person name="Leng Y."/>
            <person name="Wu D."/>
            <person name="Bushley K.E."/>
            <person name="Ohm R.A."/>
            <person name="Otillar R."/>
            <person name="Martin J."/>
            <person name="Schackwitz W."/>
            <person name="Grimwood J."/>
            <person name="MohdZainudin N."/>
            <person name="Xue C."/>
            <person name="Wang R."/>
            <person name="Manning V.A."/>
            <person name="Dhillon B."/>
            <person name="Tu Z.J."/>
            <person name="Steffenson B.J."/>
            <person name="Salamov A."/>
            <person name="Sun H."/>
            <person name="Lowry S."/>
            <person name="LaButti K."/>
            <person name="Han J."/>
            <person name="Copeland A."/>
            <person name="Lindquist E."/>
            <person name="Barry K."/>
            <person name="Schmutz J."/>
            <person name="Baker S.E."/>
            <person name="Ciuffetti L.M."/>
            <person name="Grigoriev I.V."/>
            <person name="Zhong S."/>
            <person name="Turgeon B.G."/>
        </authorList>
    </citation>
    <scope>NUCLEOTIDE SEQUENCE [LARGE SCALE GENOMIC DNA]</scope>
    <source>
        <strain evidence="10">C5 / ATCC 48332 / race O</strain>
    </source>
</reference>
<feature type="non-terminal residue" evidence="9">
    <location>
        <position position="1"/>
    </location>
</feature>
<evidence type="ECO:0000256" key="5">
    <source>
        <dbReference type="ARBA" id="ARBA00023033"/>
    </source>
</evidence>
<keyword evidence="10" id="KW-1185">Reference proteome</keyword>
<evidence type="ECO:0000313" key="10">
    <source>
        <dbReference type="Proteomes" id="UP000016936"/>
    </source>
</evidence>
<dbReference type="EMBL" id="KB445580">
    <property type="protein sequence ID" value="EMD88361.1"/>
    <property type="molecule type" value="Genomic_DNA"/>
</dbReference>
<dbReference type="Proteomes" id="UP000016936">
    <property type="component" value="Unassembled WGS sequence"/>
</dbReference>
<keyword evidence="5" id="KW-0503">Monooxygenase</keyword>
<evidence type="ECO:0000256" key="2">
    <source>
        <dbReference type="ARBA" id="ARBA00022692"/>
    </source>
</evidence>
<dbReference type="GO" id="GO:0016020">
    <property type="term" value="C:membrane"/>
    <property type="evidence" value="ECO:0007669"/>
    <property type="project" value="UniProtKB-SubCell"/>
</dbReference>
<evidence type="ECO:0000256" key="6">
    <source>
        <dbReference type="ARBA" id="ARBA00023136"/>
    </source>
</evidence>
<keyword evidence="6 8" id="KW-0472">Membrane</keyword>
<dbReference type="HOGENOM" id="CLU_105974_0_0_1"/>
<evidence type="ECO:0000256" key="7">
    <source>
        <dbReference type="ARBA" id="ARBA00034313"/>
    </source>
</evidence>
<evidence type="ECO:0000256" key="3">
    <source>
        <dbReference type="ARBA" id="ARBA00022989"/>
    </source>
</evidence>
<dbReference type="PANTHER" id="PTHR35042:SF3">
    <property type="entry name" value="ANTHRONE OXYGENASE-RELATED"/>
    <property type="match status" value="1"/>
</dbReference>
<evidence type="ECO:0000256" key="1">
    <source>
        <dbReference type="ARBA" id="ARBA00004141"/>
    </source>
</evidence>
<dbReference type="OMA" id="PFTWVFM"/>
<evidence type="ECO:0000256" key="4">
    <source>
        <dbReference type="ARBA" id="ARBA00023002"/>
    </source>
</evidence>
<comment type="similarity">
    <text evidence="7">Belongs to the anthrone oxygenase family.</text>
</comment>
<dbReference type="Pfam" id="PF08592">
    <property type="entry name" value="Anthrone_oxy"/>
    <property type="match status" value="1"/>
</dbReference>
<evidence type="ECO:0000313" key="9">
    <source>
        <dbReference type="EMBL" id="EMD88361.1"/>
    </source>
</evidence>
<name>M2U3R6_COCH5</name>
<dbReference type="PANTHER" id="PTHR35042">
    <property type="entry name" value="ANTHRONE OXYGENASE ENCC"/>
    <property type="match status" value="1"/>
</dbReference>
<sequence length="143" mass="15971">AGSMISLSAMTIPILLETTTDAFQLLCQWTRVYYYGHHVLLGIAIWTFLSYTLVCFRRRKAVTSKLWHLLAVTVLSTVSIILFTLLIMKHTNGEIIPYGIHDENDSVGRAQGPRELVVSWGFMHAVRSTFPLVGAILGVFSTS</sequence>
<reference evidence="9 10" key="1">
    <citation type="journal article" date="2012" name="PLoS Pathog.">
        <title>Diverse lifestyles and strategies of plant pathogenesis encoded in the genomes of eighteen Dothideomycetes fungi.</title>
        <authorList>
            <person name="Ohm R.A."/>
            <person name="Feau N."/>
            <person name="Henrissat B."/>
            <person name="Schoch C.L."/>
            <person name="Horwitz B.A."/>
            <person name="Barry K.W."/>
            <person name="Condon B.J."/>
            <person name="Copeland A.C."/>
            <person name="Dhillon B."/>
            <person name="Glaser F."/>
            <person name="Hesse C.N."/>
            <person name="Kosti I."/>
            <person name="LaButti K."/>
            <person name="Lindquist E.A."/>
            <person name="Lucas S."/>
            <person name="Salamov A.A."/>
            <person name="Bradshaw R.E."/>
            <person name="Ciuffetti L."/>
            <person name="Hamelin R.C."/>
            <person name="Kema G.H.J."/>
            <person name="Lawrence C."/>
            <person name="Scott J.A."/>
            <person name="Spatafora J.W."/>
            <person name="Turgeon B.G."/>
            <person name="de Wit P.J.G.M."/>
            <person name="Zhong S."/>
            <person name="Goodwin S.B."/>
            <person name="Grigoriev I.V."/>
        </authorList>
    </citation>
    <scope>NUCLEOTIDE SEQUENCE [LARGE SCALE GENOMIC DNA]</scope>
    <source>
        <strain evidence="10">C5 / ATCC 48332 / race O</strain>
    </source>
</reference>
<feature type="transmembrane region" description="Helical" evidence="8">
    <location>
        <begin position="117"/>
        <end position="140"/>
    </location>
</feature>
<dbReference type="InterPro" id="IPR013901">
    <property type="entry name" value="Anthrone_oxy"/>
</dbReference>
<keyword evidence="4" id="KW-0560">Oxidoreductase</keyword>
<dbReference type="AlphaFoldDB" id="M2U3R6"/>
<organism evidence="9 10">
    <name type="scientific">Cochliobolus heterostrophus (strain C5 / ATCC 48332 / race O)</name>
    <name type="common">Southern corn leaf blight fungus</name>
    <name type="synonym">Bipolaris maydis</name>
    <dbReference type="NCBI Taxonomy" id="701091"/>
    <lineage>
        <taxon>Eukaryota</taxon>
        <taxon>Fungi</taxon>
        <taxon>Dikarya</taxon>
        <taxon>Ascomycota</taxon>
        <taxon>Pezizomycotina</taxon>
        <taxon>Dothideomycetes</taxon>
        <taxon>Pleosporomycetidae</taxon>
        <taxon>Pleosporales</taxon>
        <taxon>Pleosporineae</taxon>
        <taxon>Pleosporaceae</taxon>
        <taxon>Bipolaris</taxon>
    </lineage>
</organism>
<dbReference type="GO" id="GO:0004497">
    <property type="term" value="F:monooxygenase activity"/>
    <property type="evidence" value="ECO:0007669"/>
    <property type="project" value="UniProtKB-KW"/>
</dbReference>
<proteinExistence type="inferred from homology"/>